<proteinExistence type="predicted"/>
<dbReference type="EMBL" id="GEDG01035351">
    <property type="protein sequence ID" value="JAP09261.1"/>
    <property type="molecule type" value="Transcribed_RNA"/>
</dbReference>
<protein>
    <submittedName>
        <fullName evidence="2">Putative ovule protein</fullName>
    </submittedName>
</protein>
<organism evidence="2">
    <name type="scientific">Solanum chacoense</name>
    <name type="common">Chaco potato</name>
    <dbReference type="NCBI Taxonomy" id="4108"/>
    <lineage>
        <taxon>Eukaryota</taxon>
        <taxon>Viridiplantae</taxon>
        <taxon>Streptophyta</taxon>
        <taxon>Embryophyta</taxon>
        <taxon>Tracheophyta</taxon>
        <taxon>Spermatophyta</taxon>
        <taxon>Magnoliopsida</taxon>
        <taxon>eudicotyledons</taxon>
        <taxon>Gunneridae</taxon>
        <taxon>Pentapetalae</taxon>
        <taxon>asterids</taxon>
        <taxon>lamiids</taxon>
        <taxon>Solanales</taxon>
        <taxon>Solanaceae</taxon>
        <taxon>Solanoideae</taxon>
        <taxon>Solaneae</taxon>
        <taxon>Solanum</taxon>
    </lineage>
</organism>
<keyword evidence="1" id="KW-0812">Transmembrane</keyword>
<accession>A0A0V0GN74</accession>
<keyword evidence="1" id="KW-1133">Transmembrane helix</keyword>
<name>A0A0V0GN74_SOLCH</name>
<sequence length="84" mass="9287">GYKSFPYLSLGSIFPILFLVQSFSFFMNPLFNLFLRMAKNFGRGNGTTLSTGDIRTNVVASCFNSTPLASKKLALLKGSHFLQV</sequence>
<reference evidence="2" key="1">
    <citation type="submission" date="2015-12" db="EMBL/GenBank/DDBJ databases">
        <title>Gene expression during late stages of embryo sac development: a critical building block for successful pollen-pistil interactions.</title>
        <authorList>
            <person name="Liu Y."/>
            <person name="Joly V."/>
            <person name="Sabar M."/>
            <person name="Matton D.P."/>
        </authorList>
    </citation>
    <scope>NUCLEOTIDE SEQUENCE</scope>
</reference>
<feature type="non-terminal residue" evidence="2">
    <location>
        <position position="1"/>
    </location>
</feature>
<feature type="transmembrane region" description="Helical" evidence="1">
    <location>
        <begin position="12"/>
        <end position="35"/>
    </location>
</feature>
<evidence type="ECO:0000256" key="1">
    <source>
        <dbReference type="SAM" id="Phobius"/>
    </source>
</evidence>
<keyword evidence="1" id="KW-0472">Membrane</keyword>
<evidence type="ECO:0000313" key="2">
    <source>
        <dbReference type="EMBL" id="JAP09261.1"/>
    </source>
</evidence>
<dbReference type="AlphaFoldDB" id="A0A0V0GN74"/>